<evidence type="ECO:0000256" key="6">
    <source>
        <dbReference type="ARBA" id="ARBA00022776"/>
    </source>
</evidence>
<evidence type="ECO:0000256" key="11">
    <source>
        <dbReference type="RuleBase" id="RU367150"/>
    </source>
</evidence>
<keyword evidence="6 11" id="KW-0498">Mitosis</keyword>
<dbReference type="GO" id="GO:0031262">
    <property type="term" value="C:Ndc80 complex"/>
    <property type="evidence" value="ECO:0007669"/>
    <property type="project" value="InterPro"/>
</dbReference>
<gene>
    <name evidence="14" type="ORF">SPHA_65103</name>
</gene>
<proteinExistence type="inferred from homology"/>
<dbReference type="OrthoDB" id="6353017at2759"/>
<keyword evidence="5 11" id="KW-0132">Cell division</keyword>
<evidence type="ECO:0000256" key="8">
    <source>
        <dbReference type="ARBA" id="ARBA00023306"/>
    </source>
</evidence>
<protein>
    <recommendedName>
        <fullName evidence="3 11">Kinetochore protein SPC25</fullName>
    </recommendedName>
</protein>
<feature type="domain" description="Chromosome segregation protein Spc25 C-terminal" evidence="13">
    <location>
        <begin position="157"/>
        <end position="226"/>
    </location>
</feature>
<dbReference type="Pfam" id="PF08234">
    <property type="entry name" value="Spindle_Spc25"/>
    <property type="match status" value="1"/>
</dbReference>
<sequence length="231" mass="27047">MELPSGTVLDTHKEFETLNQSLLFYEEKFSNDLSLLVTSFKSSEAKIQASKEKITQLKTVLDKNMQENMKKEKILEERNYKLQELKATYEEINSEANDIIHKKETMEKDLQKIMEQISEEKETISKQDKNIKGKLTELDKARNWFRDTLGLQFKKTSNNTVQMIFKFINHRKPNKLYMFFIKVEDNGQYCIPGCNPSVPNLDELVKELNTSNCLSNFILAIRKAFKDLCLQ</sequence>
<evidence type="ECO:0000256" key="9">
    <source>
        <dbReference type="ARBA" id="ARBA00023328"/>
    </source>
</evidence>
<dbReference type="Proteomes" id="UP000597762">
    <property type="component" value="Unassembled WGS sequence"/>
</dbReference>
<dbReference type="EMBL" id="CAHIKZ030004686">
    <property type="protein sequence ID" value="CAE1314057.1"/>
    <property type="molecule type" value="Genomic_DNA"/>
</dbReference>
<evidence type="ECO:0000256" key="2">
    <source>
        <dbReference type="ARBA" id="ARBA00006379"/>
    </source>
</evidence>
<comment type="subunit">
    <text evidence="10">Component of the NDC80 complex, which is composed of ndc80, cdca1, spbc24 and spbc25. The NDC80 complex interacts with mis12 and zwint.</text>
</comment>
<evidence type="ECO:0000256" key="4">
    <source>
        <dbReference type="ARBA" id="ARBA00022454"/>
    </source>
</evidence>
<dbReference type="AlphaFoldDB" id="A0A812E5J5"/>
<evidence type="ECO:0000256" key="10">
    <source>
        <dbReference type="ARBA" id="ARBA00065771"/>
    </source>
</evidence>
<accession>A0A812E5J5</accession>
<dbReference type="CDD" id="cd23784">
    <property type="entry name" value="RWD_Spc25"/>
    <property type="match status" value="1"/>
</dbReference>
<evidence type="ECO:0000256" key="12">
    <source>
        <dbReference type="SAM" id="Coils"/>
    </source>
</evidence>
<name>A0A812E5J5_ACAPH</name>
<feature type="coiled-coil region" evidence="12">
    <location>
        <begin position="75"/>
        <end position="130"/>
    </location>
</feature>
<evidence type="ECO:0000259" key="13">
    <source>
        <dbReference type="Pfam" id="PF08234"/>
    </source>
</evidence>
<evidence type="ECO:0000256" key="1">
    <source>
        <dbReference type="ARBA" id="ARBA00004584"/>
    </source>
</evidence>
<reference evidence="14" key="1">
    <citation type="submission" date="2021-01" db="EMBL/GenBank/DDBJ databases">
        <authorList>
            <person name="Li R."/>
            <person name="Bekaert M."/>
        </authorList>
    </citation>
    <scope>NUCLEOTIDE SEQUENCE</scope>
    <source>
        <strain evidence="14">Farmed</strain>
    </source>
</reference>
<dbReference type="InterPro" id="IPR013255">
    <property type="entry name" value="Spc25_C"/>
</dbReference>
<dbReference type="GO" id="GO:0007059">
    <property type="term" value="P:chromosome segregation"/>
    <property type="evidence" value="ECO:0007669"/>
    <property type="project" value="InterPro"/>
</dbReference>
<organism evidence="14 15">
    <name type="scientific">Acanthosepion pharaonis</name>
    <name type="common">Pharaoh cuttlefish</name>
    <name type="synonym">Sepia pharaonis</name>
    <dbReference type="NCBI Taxonomy" id="158019"/>
    <lineage>
        <taxon>Eukaryota</taxon>
        <taxon>Metazoa</taxon>
        <taxon>Spiralia</taxon>
        <taxon>Lophotrochozoa</taxon>
        <taxon>Mollusca</taxon>
        <taxon>Cephalopoda</taxon>
        <taxon>Coleoidea</taxon>
        <taxon>Decapodiformes</taxon>
        <taxon>Sepiida</taxon>
        <taxon>Sepiina</taxon>
        <taxon>Sepiidae</taxon>
        <taxon>Acanthosepion</taxon>
    </lineage>
</organism>
<dbReference type="PANTHER" id="PTHR14281">
    <property type="entry name" value="KINETOCHORE PROTEIN SPC25-RELATED"/>
    <property type="match status" value="1"/>
</dbReference>
<evidence type="ECO:0000256" key="5">
    <source>
        <dbReference type="ARBA" id="ARBA00022618"/>
    </source>
</evidence>
<evidence type="ECO:0000313" key="15">
    <source>
        <dbReference type="Proteomes" id="UP000597762"/>
    </source>
</evidence>
<evidence type="ECO:0000256" key="3">
    <source>
        <dbReference type="ARBA" id="ARBA00013692"/>
    </source>
</evidence>
<dbReference type="InterPro" id="IPR045143">
    <property type="entry name" value="Spc25"/>
</dbReference>
<comment type="function">
    <text evidence="11">Acts as a component of the essential kinetochore-associated NDC80 complex, which is required for chromosome segregation and spindle checkpoint activity.</text>
</comment>
<keyword evidence="11" id="KW-0995">Kinetochore</keyword>
<comment type="subcellular location">
    <subcellularLocation>
        <location evidence="1">Chromosome</location>
        <location evidence="1">Centromere</location>
    </subcellularLocation>
    <subcellularLocation>
        <location evidence="11">Nucleus</location>
    </subcellularLocation>
    <subcellularLocation>
        <location evidence="11">Chromosome</location>
        <location evidence="11">Centromere</location>
        <location evidence="11">Kinetochore</location>
    </subcellularLocation>
</comment>
<keyword evidence="9 11" id="KW-0137">Centromere</keyword>
<evidence type="ECO:0000256" key="7">
    <source>
        <dbReference type="ARBA" id="ARBA00023054"/>
    </source>
</evidence>
<dbReference type="Gene3D" id="3.30.457.50">
    <property type="entry name" value="Chromosome segregation protein Spc25"/>
    <property type="match status" value="1"/>
</dbReference>
<keyword evidence="15" id="KW-1185">Reference proteome</keyword>
<dbReference type="GO" id="GO:0005634">
    <property type="term" value="C:nucleus"/>
    <property type="evidence" value="ECO:0007669"/>
    <property type="project" value="UniProtKB-SubCell"/>
</dbReference>
<comment type="caution">
    <text evidence="14">The sequence shown here is derived from an EMBL/GenBank/DDBJ whole genome shotgun (WGS) entry which is preliminary data.</text>
</comment>
<evidence type="ECO:0000313" key="14">
    <source>
        <dbReference type="EMBL" id="CAE1314057.1"/>
    </source>
</evidence>
<comment type="similarity">
    <text evidence="2 11">Belongs to the SPC25 family.</text>
</comment>
<keyword evidence="11" id="KW-0539">Nucleus</keyword>
<keyword evidence="8 11" id="KW-0131">Cell cycle</keyword>
<keyword evidence="4 11" id="KW-0158">Chromosome</keyword>
<dbReference type="GO" id="GO:0051301">
    <property type="term" value="P:cell division"/>
    <property type="evidence" value="ECO:0007669"/>
    <property type="project" value="UniProtKB-UniRule"/>
</dbReference>
<dbReference type="FunFam" id="3.30.457.50:FF:000001">
    <property type="entry name" value="Probable kinetochore protein spc25"/>
    <property type="match status" value="1"/>
</dbReference>
<keyword evidence="7 12" id="KW-0175">Coiled coil</keyword>
<dbReference type="PANTHER" id="PTHR14281:SF0">
    <property type="entry name" value="KINETOCHORE PROTEIN SPC25"/>
    <property type="match status" value="1"/>
</dbReference>